<evidence type="ECO:0000313" key="2">
    <source>
        <dbReference type="Proteomes" id="UP000824002"/>
    </source>
</evidence>
<reference evidence="1" key="1">
    <citation type="submission" date="2020-10" db="EMBL/GenBank/DDBJ databases">
        <authorList>
            <person name="Gilroy R."/>
        </authorList>
    </citation>
    <scope>NUCLEOTIDE SEQUENCE</scope>
    <source>
        <strain evidence="1">CHK199-13235</strain>
    </source>
</reference>
<accession>A0A9D1FK56</accession>
<gene>
    <name evidence="1" type="ORF">IAB51_00080</name>
</gene>
<dbReference type="EMBL" id="DVJP01000002">
    <property type="protein sequence ID" value="HIS75184.1"/>
    <property type="molecule type" value="Genomic_DNA"/>
</dbReference>
<dbReference type="Proteomes" id="UP000824002">
    <property type="component" value="Unassembled WGS sequence"/>
</dbReference>
<name>A0A9D1FK56_9FIRM</name>
<evidence type="ECO:0000313" key="1">
    <source>
        <dbReference type="EMBL" id="HIS75184.1"/>
    </source>
</evidence>
<proteinExistence type="predicted"/>
<comment type="caution">
    <text evidence="1">The sequence shown here is derived from an EMBL/GenBank/DDBJ whole genome shotgun (WGS) entry which is preliminary data.</text>
</comment>
<organism evidence="1 2">
    <name type="scientific">Candidatus Merdivicinus excrementipullorum</name>
    <dbReference type="NCBI Taxonomy" id="2840867"/>
    <lineage>
        <taxon>Bacteria</taxon>
        <taxon>Bacillati</taxon>
        <taxon>Bacillota</taxon>
        <taxon>Clostridia</taxon>
        <taxon>Eubacteriales</taxon>
        <taxon>Oscillospiraceae</taxon>
        <taxon>Oscillospiraceae incertae sedis</taxon>
        <taxon>Candidatus Merdivicinus</taxon>
    </lineage>
</organism>
<sequence>MNPMSLLEGFGEIREKFVEEAENYRAKSQKIHLTRWISAAACLAVLAVSGAVYLRTNPIQTGDSASNVASSAASAAEERAAGDASGSPAPNAALFDASPKGYANSSISLDLEAYKPITEGSALLSENQLPEPITQEMLGGFIGTASLGELYAYAPLESAPAVRILEAEDGAFQYAFYTGPASTGAELFSLYGAASAEDLSYVALEGGAQGAASDGSQLLEEFYQLFASLESQGTPPEGTGELYLRVGFQNGLTFRIEYLEEEGLLCTSADAYQAGSSIAGLVESLKGS</sequence>
<protein>
    <submittedName>
        <fullName evidence="1">Uncharacterized protein</fullName>
    </submittedName>
</protein>
<reference evidence="1" key="2">
    <citation type="journal article" date="2021" name="PeerJ">
        <title>Extensive microbial diversity within the chicken gut microbiome revealed by metagenomics and culture.</title>
        <authorList>
            <person name="Gilroy R."/>
            <person name="Ravi A."/>
            <person name="Getino M."/>
            <person name="Pursley I."/>
            <person name="Horton D.L."/>
            <person name="Alikhan N.F."/>
            <person name="Baker D."/>
            <person name="Gharbi K."/>
            <person name="Hall N."/>
            <person name="Watson M."/>
            <person name="Adriaenssens E.M."/>
            <person name="Foster-Nyarko E."/>
            <person name="Jarju S."/>
            <person name="Secka A."/>
            <person name="Antonio M."/>
            <person name="Oren A."/>
            <person name="Chaudhuri R.R."/>
            <person name="La Ragione R."/>
            <person name="Hildebrand F."/>
            <person name="Pallen M.J."/>
        </authorList>
    </citation>
    <scope>NUCLEOTIDE SEQUENCE</scope>
    <source>
        <strain evidence="1">CHK199-13235</strain>
    </source>
</reference>
<dbReference type="AlphaFoldDB" id="A0A9D1FK56"/>